<evidence type="ECO:0000256" key="2">
    <source>
        <dbReference type="ARBA" id="ARBA00023157"/>
    </source>
</evidence>
<organism evidence="6">
    <name type="scientific">Tetranychus truncatus</name>
    <dbReference type="NCBI Taxonomy" id="93132"/>
    <lineage>
        <taxon>Eukaryota</taxon>
        <taxon>Metazoa</taxon>
        <taxon>Ecdysozoa</taxon>
        <taxon>Arthropoda</taxon>
        <taxon>Chelicerata</taxon>
        <taxon>Arachnida</taxon>
        <taxon>Acari</taxon>
        <taxon>Acariformes</taxon>
        <taxon>Trombidiformes</taxon>
        <taxon>Prostigmata</taxon>
        <taxon>Eleutherengona</taxon>
        <taxon>Raphignathae</taxon>
        <taxon>Tetranychoidea</taxon>
        <taxon>Tetranychidae</taxon>
        <taxon>Tetranychus</taxon>
    </lineage>
</organism>
<name>A0A3G5ANX3_9ACAR</name>
<evidence type="ECO:0000256" key="5">
    <source>
        <dbReference type="SAM" id="SignalP"/>
    </source>
</evidence>
<sequence>MKSYLAIAIVIAAIYGASGRATEQCQRDKKFDIALLSVQWAPGVCTKPDNDNKFKPCKVKYEDEFTIHGMWPNYFDNSYPSNCCFEQFLNKGNLDSIINQLKKYWKSLYDNDSWGFWIHEWKKHGTCAKFSALKGQFNYFNTTLNLFKQMPIGDWLATAGIKPSNTGIALESVREAIRKGFNGRPQLACSGSTSGLPILTEIRFCFDPETLTHLDCPAETNSCRSKTGKVTIIPA</sequence>
<dbReference type="InterPro" id="IPR033130">
    <property type="entry name" value="RNase_T2_His_AS_2"/>
</dbReference>
<dbReference type="Gene3D" id="3.90.730.10">
    <property type="entry name" value="Ribonuclease T2-like"/>
    <property type="match status" value="1"/>
</dbReference>
<comment type="similarity">
    <text evidence="1 4">Belongs to the RNase T2 family.</text>
</comment>
<feature type="active site" evidence="3">
    <location>
        <position position="124"/>
    </location>
</feature>
<proteinExistence type="evidence at transcript level"/>
<dbReference type="AlphaFoldDB" id="A0A3G5ANX3"/>
<evidence type="ECO:0000256" key="4">
    <source>
        <dbReference type="RuleBase" id="RU004328"/>
    </source>
</evidence>
<keyword evidence="2" id="KW-1015">Disulfide bond</keyword>
<dbReference type="PANTHER" id="PTHR11240">
    <property type="entry name" value="RIBONUCLEASE T2"/>
    <property type="match status" value="1"/>
</dbReference>
<dbReference type="SUPFAM" id="SSF55895">
    <property type="entry name" value="Ribonuclease Rh-like"/>
    <property type="match status" value="1"/>
</dbReference>
<dbReference type="PANTHER" id="PTHR11240:SF22">
    <property type="entry name" value="RIBONUCLEASE T2"/>
    <property type="match status" value="1"/>
</dbReference>
<evidence type="ECO:0000256" key="1">
    <source>
        <dbReference type="ARBA" id="ARBA00007469"/>
    </source>
</evidence>
<dbReference type="GO" id="GO:0003723">
    <property type="term" value="F:RNA binding"/>
    <property type="evidence" value="ECO:0007669"/>
    <property type="project" value="InterPro"/>
</dbReference>
<dbReference type="PROSITE" id="PS00531">
    <property type="entry name" value="RNASE_T2_2"/>
    <property type="match status" value="1"/>
</dbReference>
<evidence type="ECO:0000313" key="6">
    <source>
        <dbReference type="EMBL" id="AYV89034.1"/>
    </source>
</evidence>
<dbReference type="EMBL" id="MH990487">
    <property type="protein sequence ID" value="AYV89034.1"/>
    <property type="molecule type" value="mRNA"/>
</dbReference>
<dbReference type="GO" id="GO:0005576">
    <property type="term" value="C:extracellular region"/>
    <property type="evidence" value="ECO:0007669"/>
    <property type="project" value="TreeGrafter"/>
</dbReference>
<protein>
    <submittedName>
        <fullName evidence="6">Ribonuclease</fullName>
    </submittedName>
</protein>
<dbReference type="InterPro" id="IPR001568">
    <property type="entry name" value="RNase_T2-like"/>
</dbReference>
<feature type="active site" evidence="3">
    <location>
        <position position="68"/>
    </location>
</feature>
<reference evidence="6" key="1">
    <citation type="submission" date="2018-09" db="EMBL/GenBank/DDBJ databases">
        <title>Comparative analyses of salivary proteins from the facultative symbiont-infected and uninfected Tetranychus truncatus.</title>
        <authorList>
            <person name="Zhu Y.-X."/>
            <person name="Huang H.-J."/>
            <person name="Hong X.-Y."/>
        </authorList>
    </citation>
    <scope>NUCLEOTIDE SEQUENCE</scope>
</reference>
<dbReference type="GO" id="GO:0006401">
    <property type="term" value="P:RNA catabolic process"/>
    <property type="evidence" value="ECO:0007669"/>
    <property type="project" value="TreeGrafter"/>
</dbReference>
<dbReference type="Pfam" id="PF00445">
    <property type="entry name" value="Ribonuclease_T2"/>
    <property type="match status" value="1"/>
</dbReference>
<dbReference type="GO" id="GO:0033897">
    <property type="term" value="F:ribonuclease T2 activity"/>
    <property type="evidence" value="ECO:0007669"/>
    <property type="project" value="InterPro"/>
</dbReference>
<accession>A0A3G5ANX3</accession>
<dbReference type="InterPro" id="IPR036430">
    <property type="entry name" value="RNase_T2-like_sf"/>
</dbReference>
<feature type="signal peptide" evidence="5">
    <location>
        <begin position="1"/>
        <end position="19"/>
    </location>
</feature>
<feature type="chain" id="PRO_5018075842" evidence="5">
    <location>
        <begin position="20"/>
        <end position="235"/>
    </location>
</feature>
<feature type="active site" evidence="3">
    <location>
        <position position="120"/>
    </location>
</feature>
<dbReference type="CDD" id="cd01061">
    <property type="entry name" value="RNase_T2_euk"/>
    <property type="match status" value="1"/>
</dbReference>
<evidence type="ECO:0000256" key="3">
    <source>
        <dbReference type="PIRSR" id="PIRSR633697-1"/>
    </source>
</evidence>
<keyword evidence="5" id="KW-0732">Signal</keyword>
<dbReference type="InterPro" id="IPR033697">
    <property type="entry name" value="Ribonuclease_T2_eukaryotic"/>
</dbReference>